<dbReference type="SMART" id="SM00184">
    <property type="entry name" value="RING"/>
    <property type="match status" value="1"/>
</dbReference>
<dbReference type="PANTHER" id="PTHR12622">
    <property type="entry name" value="DELTEX-RELATED"/>
    <property type="match status" value="1"/>
</dbReference>
<dbReference type="Proteomes" id="UP000504632">
    <property type="component" value="Chromosome 3"/>
</dbReference>
<accession>A0A6J2UU13</accession>
<dbReference type="SUPFAM" id="SSF57850">
    <property type="entry name" value="RING/U-box"/>
    <property type="match status" value="1"/>
</dbReference>
<dbReference type="GO" id="GO:0016567">
    <property type="term" value="P:protein ubiquitination"/>
    <property type="evidence" value="ECO:0007669"/>
    <property type="project" value="UniProtKB-UniRule"/>
</dbReference>
<reference evidence="12" key="1">
    <citation type="submission" date="2025-08" db="UniProtKB">
        <authorList>
            <consortium name="RefSeq"/>
        </authorList>
    </citation>
    <scope>IDENTIFICATION</scope>
</reference>
<proteinExistence type="inferred from homology"/>
<comment type="catalytic activity">
    <reaction evidence="1 9">
        <text>S-ubiquitinyl-[E2 ubiquitin-conjugating enzyme]-L-cysteine + [acceptor protein]-L-lysine = [E2 ubiquitin-conjugating enzyme]-L-cysteine + N(6)-ubiquitinyl-[acceptor protein]-L-lysine.</text>
        <dbReference type="EC" id="2.3.2.27"/>
    </reaction>
</comment>
<evidence type="ECO:0000256" key="3">
    <source>
        <dbReference type="ARBA" id="ARBA00009413"/>
    </source>
</evidence>
<evidence type="ECO:0000259" key="10">
    <source>
        <dbReference type="PROSITE" id="PS50089"/>
    </source>
</evidence>
<comment type="pathway">
    <text evidence="2 9">Protein modification; protein ubiquitination.</text>
</comment>
<dbReference type="InterPro" id="IPR039396">
    <property type="entry name" value="Deltex_C"/>
</dbReference>
<protein>
    <recommendedName>
        <fullName evidence="9">E3 ubiquitin-protein ligase</fullName>
        <ecNumber evidence="9">2.3.2.27</ecNumber>
    </recommendedName>
</protein>
<dbReference type="Pfam" id="PF18102">
    <property type="entry name" value="DTC"/>
    <property type="match status" value="1"/>
</dbReference>
<name>A0A6J2UU13_CHACN</name>
<comment type="subcellular location">
    <subcellularLocation>
        <location evidence="9">Cytoplasm</location>
    </subcellularLocation>
</comment>
<evidence type="ECO:0000256" key="8">
    <source>
        <dbReference type="PROSITE-ProRule" id="PRU00175"/>
    </source>
</evidence>
<keyword evidence="9" id="KW-0963">Cytoplasm</keyword>
<dbReference type="PROSITE" id="PS00518">
    <property type="entry name" value="ZF_RING_1"/>
    <property type="match status" value="1"/>
</dbReference>
<keyword evidence="4 9" id="KW-0808">Transferase</keyword>
<dbReference type="GeneID" id="115806829"/>
<dbReference type="GO" id="GO:0061630">
    <property type="term" value="F:ubiquitin protein ligase activity"/>
    <property type="evidence" value="ECO:0007669"/>
    <property type="project" value="UniProtKB-UniRule"/>
</dbReference>
<dbReference type="UniPathway" id="UPA00143"/>
<dbReference type="OrthoDB" id="527344at2759"/>
<organism evidence="11 12">
    <name type="scientific">Chanos chanos</name>
    <name type="common">Milkfish</name>
    <name type="synonym">Mugil chanos</name>
    <dbReference type="NCBI Taxonomy" id="29144"/>
    <lineage>
        <taxon>Eukaryota</taxon>
        <taxon>Metazoa</taxon>
        <taxon>Chordata</taxon>
        <taxon>Craniata</taxon>
        <taxon>Vertebrata</taxon>
        <taxon>Euteleostomi</taxon>
        <taxon>Actinopterygii</taxon>
        <taxon>Neopterygii</taxon>
        <taxon>Teleostei</taxon>
        <taxon>Ostariophysi</taxon>
        <taxon>Gonorynchiformes</taxon>
        <taxon>Chanidae</taxon>
        <taxon>Chanos</taxon>
    </lineage>
</organism>
<dbReference type="RefSeq" id="XP_030623549.1">
    <property type="nucleotide sequence ID" value="XM_030767689.1"/>
</dbReference>
<feature type="domain" description="RING-type" evidence="10">
    <location>
        <begin position="6"/>
        <end position="43"/>
    </location>
</feature>
<comment type="similarity">
    <text evidence="3 9">Belongs to the Deltex family.</text>
</comment>
<dbReference type="InterPro" id="IPR017907">
    <property type="entry name" value="Znf_RING_CS"/>
</dbReference>
<evidence type="ECO:0000256" key="4">
    <source>
        <dbReference type="ARBA" id="ARBA00022679"/>
    </source>
</evidence>
<dbReference type="Gene3D" id="3.30.40.10">
    <property type="entry name" value="Zinc/RING finger domain, C3HC4 (zinc finger)"/>
    <property type="match status" value="1"/>
</dbReference>
<keyword evidence="6 8" id="KW-0863">Zinc-finger</keyword>
<dbReference type="GO" id="GO:0008270">
    <property type="term" value="F:zinc ion binding"/>
    <property type="evidence" value="ECO:0007669"/>
    <property type="project" value="UniProtKB-KW"/>
</dbReference>
<dbReference type="AlphaFoldDB" id="A0A6J2UU13"/>
<evidence type="ECO:0000313" key="11">
    <source>
        <dbReference type="Proteomes" id="UP000504632"/>
    </source>
</evidence>
<sequence>MSDGHCIICMDDIQDRKTLGCCHSFCTDCIDGVFKVKPACPICGTFHGTYEGTQPPGEMRVSRTWQGLPGYVSCGTIVIEYHFPGGIQGPEHPNPGKRYSRTSRRAFLPACAEGERVLKLLQVAFDRRLTFTIGTSVTTGLSNVITWNDIHHKTSMTGGPQGFGYPDPDYLRRVREELRQKGVTEADVSSQ</sequence>
<keyword evidence="11" id="KW-1185">Reference proteome</keyword>
<dbReference type="InParanoid" id="A0A6J2UU13"/>
<evidence type="ECO:0000256" key="2">
    <source>
        <dbReference type="ARBA" id="ARBA00004906"/>
    </source>
</evidence>
<dbReference type="FunFam" id="3.30.390.130:FF:000001">
    <property type="entry name" value="Probable E3 ubiquitin-protein ligase DTX3"/>
    <property type="match status" value="1"/>
</dbReference>
<dbReference type="GO" id="GO:0007219">
    <property type="term" value="P:Notch signaling pathway"/>
    <property type="evidence" value="ECO:0007669"/>
    <property type="project" value="InterPro"/>
</dbReference>
<dbReference type="InterPro" id="IPR013083">
    <property type="entry name" value="Znf_RING/FYVE/PHD"/>
</dbReference>
<dbReference type="InterPro" id="IPR039399">
    <property type="entry name" value="Deltex_C_sf"/>
</dbReference>
<dbReference type="Pfam" id="PF13639">
    <property type="entry name" value="zf-RING_2"/>
    <property type="match status" value="1"/>
</dbReference>
<evidence type="ECO:0000256" key="9">
    <source>
        <dbReference type="RuleBase" id="RU367105"/>
    </source>
</evidence>
<evidence type="ECO:0000313" key="12">
    <source>
        <dbReference type="RefSeq" id="XP_030623549.1"/>
    </source>
</evidence>
<keyword evidence="5 9" id="KW-0479">Metal-binding</keyword>
<dbReference type="PROSITE" id="PS50089">
    <property type="entry name" value="ZF_RING_2"/>
    <property type="match status" value="1"/>
</dbReference>
<evidence type="ECO:0000256" key="7">
    <source>
        <dbReference type="ARBA" id="ARBA00022833"/>
    </source>
</evidence>
<dbReference type="EC" id="2.3.2.27" evidence="9"/>
<gene>
    <name evidence="12" type="primary">LOC115806829</name>
</gene>
<dbReference type="InterPro" id="IPR001841">
    <property type="entry name" value="Znf_RING"/>
</dbReference>
<evidence type="ECO:0000256" key="5">
    <source>
        <dbReference type="ARBA" id="ARBA00022723"/>
    </source>
</evidence>
<dbReference type="CDD" id="cd09633">
    <property type="entry name" value="Deltex_C"/>
    <property type="match status" value="1"/>
</dbReference>
<evidence type="ECO:0000256" key="6">
    <source>
        <dbReference type="ARBA" id="ARBA00022771"/>
    </source>
</evidence>
<dbReference type="Gene3D" id="3.30.390.130">
    <property type="match status" value="1"/>
</dbReference>
<keyword evidence="7 9" id="KW-0862">Zinc</keyword>
<evidence type="ECO:0000256" key="1">
    <source>
        <dbReference type="ARBA" id="ARBA00000900"/>
    </source>
</evidence>
<dbReference type="GO" id="GO:0005737">
    <property type="term" value="C:cytoplasm"/>
    <property type="evidence" value="ECO:0007669"/>
    <property type="project" value="UniProtKB-SubCell"/>
</dbReference>
<dbReference type="InterPro" id="IPR039398">
    <property type="entry name" value="Deltex_fam"/>
</dbReference>